<dbReference type="PANTHER" id="PTHR35851:SF1">
    <property type="entry name" value="CELL DIVISION PROTEIN FTSQ"/>
    <property type="match status" value="1"/>
</dbReference>
<comment type="subunit">
    <text evidence="9">Part of a complex composed of FtsB, FtsL and FtsQ.</text>
</comment>
<dbReference type="GeneID" id="83544985"/>
<evidence type="ECO:0000256" key="5">
    <source>
        <dbReference type="ARBA" id="ARBA00022692"/>
    </source>
</evidence>
<evidence type="ECO:0000256" key="2">
    <source>
        <dbReference type="ARBA" id="ARBA00022475"/>
    </source>
</evidence>
<evidence type="ECO:0000256" key="3">
    <source>
        <dbReference type="ARBA" id="ARBA00022519"/>
    </source>
</evidence>
<keyword evidence="4 9" id="KW-0132">Cell division</keyword>
<feature type="domain" description="POTRA" evidence="11">
    <location>
        <begin position="69"/>
        <end position="139"/>
    </location>
</feature>
<dbReference type="PANTHER" id="PTHR35851">
    <property type="entry name" value="CELL DIVISION PROTEIN FTSQ"/>
    <property type="match status" value="1"/>
</dbReference>
<protein>
    <recommendedName>
        <fullName evidence="9">Cell division protein FtsQ</fullName>
    </recommendedName>
</protein>
<evidence type="ECO:0000256" key="10">
    <source>
        <dbReference type="SAM" id="MobiDB-lite"/>
    </source>
</evidence>
<dbReference type="EMBL" id="FOBN01000007">
    <property type="protein sequence ID" value="SEM18422.1"/>
    <property type="molecule type" value="Genomic_DNA"/>
</dbReference>
<dbReference type="InterPro" id="IPR013685">
    <property type="entry name" value="POTRA_FtsQ_type"/>
</dbReference>
<evidence type="ECO:0000256" key="7">
    <source>
        <dbReference type="ARBA" id="ARBA00023136"/>
    </source>
</evidence>
<dbReference type="AlphaFoldDB" id="A0A1H7WA08"/>
<sequence>MFNKSDQVFAKRKKQSKKVRKGLRKGREHKSYSLFIFIFIRPLVILFCIVSIYAIYSSETRWFEKLDRTPIEVYGLTHKLQFTTDTDIRDALVTGSPMKGYFGQDVKQIEKKLLAIPWVRSVVVRKVWPNKLSLTLFEHNPIALWNDTKLLSDRGVVFNLPFDRVNRSGFPILYGPETEGKKVLNAWGKIKQDLIVRNLILQSVAIDSRGSWKITLSNGIQLLLGRGDWLPKIDRFVKIFPKIDVPKGKMISYVDLRYKYGAAVGFVLKNK</sequence>
<proteinExistence type="inferred from homology"/>
<dbReference type="PROSITE" id="PS51779">
    <property type="entry name" value="POTRA"/>
    <property type="match status" value="1"/>
</dbReference>
<feature type="region of interest" description="Disordered" evidence="10">
    <location>
        <begin position="1"/>
        <end position="23"/>
    </location>
</feature>
<dbReference type="RefSeq" id="WP_420801010.1">
    <property type="nucleotide sequence ID" value="NZ_CP016180.1"/>
</dbReference>
<dbReference type="InterPro" id="IPR034746">
    <property type="entry name" value="POTRA"/>
</dbReference>
<reference evidence="13" key="1">
    <citation type="submission" date="2016-10" db="EMBL/GenBank/DDBJ databases">
        <authorList>
            <person name="Varghese N."/>
            <person name="Submissions S."/>
        </authorList>
    </citation>
    <scope>NUCLEOTIDE SEQUENCE [LARGE SCALE GENOMIC DNA]</scope>
    <source>
        <strain evidence="13">DSM 24204</strain>
    </source>
</reference>
<dbReference type="GO" id="GO:0032153">
    <property type="term" value="C:cell division site"/>
    <property type="evidence" value="ECO:0007669"/>
    <property type="project" value="UniProtKB-UniRule"/>
</dbReference>
<dbReference type="InterPro" id="IPR045335">
    <property type="entry name" value="FtsQ_C_sf"/>
</dbReference>
<feature type="transmembrane region" description="Helical" evidence="9">
    <location>
        <begin position="34"/>
        <end position="56"/>
    </location>
</feature>
<keyword evidence="3 9" id="KW-0997">Cell inner membrane</keyword>
<accession>A0A1H7WA08</accession>
<evidence type="ECO:0000256" key="9">
    <source>
        <dbReference type="HAMAP-Rule" id="MF_00911"/>
    </source>
</evidence>
<keyword evidence="2 9" id="KW-1003">Cell membrane</keyword>
<name>A0A1H7WA08_9PAST</name>
<dbReference type="STRING" id="97481.SAMN05444853_10783"/>
<evidence type="ECO:0000259" key="11">
    <source>
        <dbReference type="PROSITE" id="PS51779"/>
    </source>
</evidence>
<dbReference type="HAMAP" id="MF_00911">
    <property type="entry name" value="FtsQ_subfam"/>
    <property type="match status" value="1"/>
</dbReference>
<dbReference type="GO" id="GO:0005886">
    <property type="term" value="C:plasma membrane"/>
    <property type="evidence" value="ECO:0007669"/>
    <property type="project" value="UniProtKB-SubCell"/>
</dbReference>
<dbReference type="GO" id="GO:0090529">
    <property type="term" value="P:cell septum assembly"/>
    <property type="evidence" value="ECO:0007669"/>
    <property type="project" value="InterPro"/>
</dbReference>
<organism evidence="12 13">
    <name type="scientific">Phocoenobacter skyensis</name>
    <dbReference type="NCBI Taxonomy" id="97481"/>
    <lineage>
        <taxon>Bacteria</taxon>
        <taxon>Pseudomonadati</taxon>
        <taxon>Pseudomonadota</taxon>
        <taxon>Gammaproteobacteria</taxon>
        <taxon>Pasteurellales</taxon>
        <taxon>Pasteurellaceae</taxon>
        <taxon>Phocoenobacter</taxon>
    </lineage>
</organism>
<dbReference type="Pfam" id="PF03799">
    <property type="entry name" value="FtsQ_DivIB_C"/>
    <property type="match status" value="1"/>
</dbReference>
<comment type="function">
    <text evidence="9">Essential cell division protein. May link together the upstream cell division proteins, which are predominantly cytoplasmic, with the downstream cell division proteins, which are predominantly periplasmic. May control correct divisome assembly.</text>
</comment>
<dbReference type="InterPro" id="IPR026579">
    <property type="entry name" value="FtsQ"/>
</dbReference>
<comment type="similarity">
    <text evidence="9">Belongs to the FtsQ/DivIB family. FtsQ subfamily.</text>
</comment>
<feature type="compositionally biased region" description="Basic residues" evidence="10">
    <location>
        <begin position="10"/>
        <end position="23"/>
    </location>
</feature>
<keyword evidence="5 9" id="KW-0812">Transmembrane</keyword>
<dbReference type="InterPro" id="IPR005548">
    <property type="entry name" value="Cell_div_FtsQ/DivIB_C"/>
</dbReference>
<keyword evidence="6 9" id="KW-1133">Transmembrane helix</keyword>
<evidence type="ECO:0000256" key="4">
    <source>
        <dbReference type="ARBA" id="ARBA00022618"/>
    </source>
</evidence>
<dbReference type="Gene3D" id="3.10.20.310">
    <property type="entry name" value="membrane protein fhac"/>
    <property type="match status" value="1"/>
</dbReference>
<dbReference type="Pfam" id="PF08478">
    <property type="entry name" value="POTRA_1"/>
    <property type="match status" value="1"/>
</dbReference>
<dbReference type="Gene3D" id="3.40.50.11690">
    <property type="entry name" value="Cell division protein FtsQ/DivIB"/>
    <property type="match status" value="1"/>
</dbReference>
<dbReference type="Proteomes" id="UP000198883">
    <property type="component" value="Unassembled WGS sequence"/>
</dbReference>
<evidence type="ECO:0000313" key="13">
    <source>
        <dbReference type="Proteomes" id="UP000198883"/>
    </source>
</evidence>
<evidence type="ECO:0000256" key="6">
    <source>
        <dbReference type="ARBA" id="ARBA00022989"/>
    </source>
</evidence>
<dbReference type="GO" id="GO:0043093">
    <property type="term" value="P:FtsZ-dependent cytokinesis"/>
    <property type="evidence" value="ECO:0007669"/>
    <property type="project" value="UniProtKB-UniRule"/>
</dbReference>
<comment type="subcellular location">
    <subcellularLocation>
        <location evidence="9">Cell inner membrane</location>
        <topology evidence="9">Single-pass type II membrane protein</topology>
    </subcellularLocation>
    <subcellularLocation>
        <location evidence="1">Membrane</location>
    </subcellularLocation>
    <text evidence="9">Localizes to the division septum.</text>
</comment>
<gene>
    <name evidence="9" type="primary">ftsQ</name>
    <name evidence="12" type="ORF">SAMN05444853_10783</name>
</gene>
<keyword evidence="8 9" id="KW-0131">Cell cycle</keyword>
<evidence type="ECO:0000313" key="12">
    <source>
        <dbReference type="EMBL" id="SEM18422.1"/>
    </source>
</evidence>
<keyword evidence="7 9" id="KW-0472">Membrane</keyword>
<evidence type="ECO:0000256" key="1">
    <source>
        <dbReference type="ARBA" id="ARBA00004370"/>
    </source>
</evidence>
<evidence type="ECO:0000256" key="8">
    <source>
        <dbReference type="ARBA" id="ARBA00023306"/>
    </source>
</evidence>